<proteinExistence type="evidence at transcript level"/>
<evidence type="ECO:0000256" key="4">
    <source>
        <dbReference type="PIRSR" id="PIRSR640255-1"/>
    </source>
</evidence>
<dbReference type="InterPro" id="IPR020821">
    <property type="entry name" value="ENPP1-3/EXOG-like_nuc-like"/>
</dbReference>
<evidence type="ECO:0000256" key="3">
    <source>
        <dbReference type="ARBA" id="ARBA00022759"/>
    </source>
</evidence>
<dbReference type="SUPFAM" id="SSF54060">
    <property type="entry name" value="His-Me finger endonucleases"/>
    <property type="match status" value="1"/>
</dbReference>
<accession>A0A1B1V3I6</accession>
<keyword evidence="3" id="KW-0255">Endonuclease</keyword>
<dbReference type="Gene3D" id="3.40.570.10">
    <property type="entry name" value="Extracellular Endonuclease, subunit A"/>
    <property type="match status" value="1"/>
</dbReference>
<dbReference type="GO" id="GO:0004521">
    <property type="term" value="F:RNA endonuclease activity"/>
    <property type="evidence" value="ECO:0007669"/>
    <property type="project" value="TreeGrafter"/>
</dbReference>
<protein>
    <submittedName>
        <fullName evidence="9">LolEndo</fullName>
    </submittedName>
</protein>
<evidence type="ECO:0000256" key="6">
    <source>
        <dbReference type="SAM" id="SignalP"/>
    </source>
</evidence>
<dbReference type="SMART" id="SM00892">
    <property type="entry name" value="Endonuclease_NS"/>
    <property type="match status" value="1"/>
</dbReference>
<feature type="binding site" evidence="5">
    <location>
        <position position="246"/>
    </location>
    <ligand>
        <name>Mg(2+)</name>
        <dbReference type="ChEBI" id="CHEBI:18420"/>
        <note>catalytic</note>
    </ligand>
</feature>
<dbReference type="EMBL" id="KX011394">
    <property type="protein sequence ID" value="ANW11473.1"/>
    <property type="molecule type" value="mRNA"/>
</dbReference>
<dbReference type="GO" id="GO:0006309">
    <property type="term" value="P:apoptotic DNA fragmentation"/>
    <property type="evidence" value="ECO:0007669"/>
    <property type="project" value="TreeGrafter"/>
</dbReference>
<feature type="domain" description="DNA/RNA non-specific endonuclease/pyrophosphatase/phosphodiesterase" evidence="8">
    <location>
        <begin position="133"/>
        <end position="317"/>
    </location>
</feature>
<dbReference type="SMART" id="SM00477">
    <property type="entry name" value="NUC"/>
    <property type="match status" value="1"/>
</dbReference>
<dbReference type="GO" id="GO:0046872">
    <property type="term" value="F:metal ion binding"/>
    <property type="evidence" value="ECO:0007669"/>
    <property type="project" value="UniProtKB-KW"/>
</dbReference>
<dbReference type="InterPro" id="IPR044929">
    <property type="entry name" value="DNA/RNA_non-sp_Endonuclease_sf"/>
</dbReference>
<keyword evidence="6" id="KW-0732">Signal</keyword>
<feature type="domain" description="ENPP1-3/EXOG-like endonuclease/phosphodiesterase" evidence="7">
    <location>
        <begin position="134"/>
        <end position="315"/>
    </location>
</feature>
<evidence type="ECO:0000256" key="1">
    <source>
        <dbReference type="ARBA" id="ARBA00010052"/>
    </source>
</evidence>
<dbReference type="PANTHER" id="PTHR13966">
    <property type="entry name" value="ENDONUCLEASE RELATED"/>
    <property type="match status" value="1"/>
</dbReference>
<dbReference type="GO" id="GO:0000014">
    <property type="term" value="F:single-stranded DNA endodeoxyribonuclease activity"/>
    <property type="evidence" value="ECO:0007669"/>
    <property type="project" value="TreeGrafter"/>
</dbReference>
<dbReference type="AlphaFoldDB" id="A0A1B1V3I6"/>
<name>A0A1B1V3I6_9DIPT</name>
<keyword evidence="5" id="KW-0479">Metal-binding</keyword>
<reference evidence="9" key="1">
    <citation type="journal article" date="2016" name="PLoS Negl. Trop. Dis.">
        <title>Molecular Diversity between Salivary Proteins from New World and Old World Sand Flies with Emphasis on Bichromomyia olmeca, the Sand Fly Vector of Leishmania mexicana in Mesoamerica.</title>
        <authorList>
            <person name="Abdeladhim M."/>
            <person name="V Coutinho-Abreu I."/>
            <person name="Townsend S."/>
            <person name="Pasos-Pinto S."/>
            <person name="Sanchez L."/>
            <person name="Rasouli M."/>
            <person name="B Guimaraes-Costa A."/>
            <person name="Aslan H."/>
            <person name="Francischetti I.M."/>
            <person name="Oliveira F."/>
            <person name="Becker I."/>
            <person name="Kamhawi S."/>
            <person name="Ribeiro J.M."/>
            <person name="Jochim R.C."/>
            <person name="Valenzuela J.G."/>
        </authorList>
    </citation>
    <scope>NUCLEOTIDE SEQUENCE</scope>
    <source>
        <tissue evidence="9">Salivary gland</tissue>
    </source>
</reference>
<evidence type="ECO:0000259" key="7">
    <source>
        <dbReference type="SMART" id="SM00477"/>
    </source>
</evidence>
<dbReference type="GO" id="GO:0003676">
    <property type="term" value="F:nucleic acid binding"/>
    <property type="evidence" value="ECO:0007669"/>
    <property type="project" value="InterPro"/>
</dbReference>
<dbReference type="InterPro" id="IPR044925">
    <property type="entry name" value="His-Me_finger_sf"/>
</dbReference>
<dbReference type="InterPro" id="IPR040255">
    <property type="entry name" value="Non-specific_endonuclease"/>
</dbReference>
<evidence type="ECO:0000259" key="8">
    <source>
        <dbReference type="SMART" id="SM00892"/>
    </source>
</evidence>
<evidence type="ECO:0000256" key="5">
    <source>
        <dbReference type="PIRSR" id="PIRSR640255-2"/>
    </source>
</evidence>
<feature type="active site" description="Proton acceptor" evidence="4">
    <location>
        <position position="216"/>
    </location>
</feature>
<feature type="signal peptide" evidence="6">
    <location>
        <begin position="1"/>
        <end position="25"/>
    </location>
</feature>
<keyword evidence="2" id="KW-0540">Nuclease</keyword>
<keyword evidence="3" id="KW-0378">Hydrolase</keyword>
<dbReference type="InterPro" id="IPR001604">
    <property type="entry name" value="Endo_G_ENPP1-like_dom"/>
</dbReference>
<dbReference type="GO" id="GO:0005743">
    <property type="term" value="C:mitochondrial inner membrane"/>
    <property type="evidence" value="ECO:0007669"/>
    <property type="project" value="TreeGrafter"/>
</dbReference>
<sequence>MNHFYSVYFFTFALSLFAILHGAQSAPKSCTISLPGGIPQKGEPVYLTTTTNGSLMALQPSGQLTSIASGESLSIFCPGDPQKIHKITCGRDFDLSKYTCSAKTKTETIETKEKCGNGGKWYKIGIPLPTGDFHTIYRTCFNRELLTPIYSFHTLNGKAVGYHVKHIRGSFRTTKSVYGKVNIDNLYKKHISRFEKIFGSSQTFFRKPLFYLSRGHLSPEVDFTFGTEQHATEIYLNTAPQYQSMNQGNWLSVENHVRNLAKLLQDDIPVVTGVLGILRLKNKRTEQDVYLGDGVVPVPAIFWKAVFHPKNIGNPWLL</sequence>
<evidence type="ECO:0000313" key="9">
    <source>
        <dbReference type="EMBL" id="ANW11473.1"/>
    </source>
</evidence>
<evidence type="ECO:0000256" key="2">
    <source>
        <dbReference type="ARBA" id="ARBA00022722"/>
    </source>
</evidence>
<dbReference type="PANTHER" id="PTHR13966:SF17">
    <property type="entry name" value="ENDONUCLEASE-RELATED"/>
    <property type="match status" value="1"/>
</dbReference>
<organism evidence="9">
    <name type="scientific">Bichromomyia olmeca</name>
    <dbReference type="NCBI Taxonomy" id="715919"/>
    <lineage>
        <taxon>Eukaryota</taxon>
        <taxon>Metazoa</taxon>
        <taxon>Ecdysozoa</taxon>
        <taxon>Arthropoda</taxon>
        <taxon>Hexapoda</taxon>
        <taxon>Insecta</taxon>
        <taxon>Pterygota</taxon>
        <taxon>Neoptera</taxon>
        <taxon>Endopterygota</taxon>
        <taxon>Diptera</taxon>
        <taxon>Nematocera</taxon>
        <taxon>Psychodoidea</taxon>
        <taxon>Psychodidae</taxon>
        <taxon>Bichromomyia</taxon>
    </lineage>
</organism>
<dbReference type="Pfam" id="PF01223">
    <property type="entry name" value="Endonuclease_NS"/>
    <property type="match status" value="1"/>
</dbReference>
<feature type="chain" id="PRO_5008531020" evidence="6">
    <location>
        <begin position="26"/>
        <end position="318"/>
    </location>
</feature>
<dbReference type="GO" id="GO:0005634">
    <property type="term" value="C:nucleus"/>
    <property type="evidence" value="ECO:0007669"/>
    <property type="project" value="TreeGrafter"/>
</dbReference>
<comment type="similarity">
    <text evidence="1">Belongs to the DNA/RNA non-specific endonuclease family.</text>
</comment>